<keyword evidence="2" id="KW-1185">Reference proteome</keyword>
<gene>
    <name evidence="1" type="ORF">BDM02DRAFT_3173133</name>
</gene>
<accession>A0ACB6Z7I0</accession>
<reference evidence="1" key="2">
    <citation type="journal article" date="2020" name="Nat. Commun.">
        <title>Large-scale genome sequencing of mycorrhizal fungi provides insights into the early evolution of symbiotic traits.</title>
        <authorList>
            <person name="Miyauchi S."/>
            <person name="Kiss E."/>
            <person name="Kuo A."/>
            <person name="Drula E."/>
            <person name="Kohler A."/>
            <person name="Sanchez-Garcia M."/>
            <person name="Morin E."/>
            <person name="Andreopoulos B."/>
            <person name="Barry K.W."/>
            <person name="Bonito G."/>
            <person name="Buee M."/>
            <person name="Carver A."/>
            <person name="Chen C."/>
            <person name="Cichocki N."/>
            <person name="Clum A."/>
            <person name="Culley D."/>
            <person name="Crous P.W."/>
            <person name="Fauchery L."/>
            <person name="Girlanda M."/>
            <person name="Hayes R.D."/>
            <person name="Keri Z."/>
            <person name="LaButti K."/>
            <person name="Lipzen A."/>
            <person name="Lombard V."/>
            <person name="Magnuson J."/>
            <person name="Maillard F."/>
            <person name="Murat C."/>
            <person name="Nolan M."/>
            <person name="Ohm R.A."/>
            <person name="Pangilinan J."/>
            <person name="Pereira M.F."/>
            <person name="Perotto S."/>
            <person name="Peter M."/>
            <person name="Pfister S."/>
            <person name="Riley R."/>
            <person name="Sitrit Y."/>
            <person name="Stielow J.B."/>
            <person name="Szollosi G."/>
            <person name="Zifcakova L."/>
            <person name="Stursova M."/>
            <person name="Spatafora J.W."/>
            <person name="Tedersoo L."/>
            <person name="Vaario L.M."/>
            <person name="Yamada A."/>
            <person name="Yan M."/>
            <person name="Wang P."/>
            <person name="Xu J."/>
            <person name="Bruns T."/>
            <person name="Baldrian P."/>
            <person name="Vilgalys R."/>
            <person name="Dunand C."/>
            <person name="Henrissat B."/>
            <person name="Grigoriev I.V."/>
            <person name="Hibbett D."/>
            <person name="Nagy L.G."/>
            <person name="Martin F.M."/>
        </authorList>
    </citation>
    <scope>NUCLEOTIDE SEQUENCE</scope>
    <source>
        <strain evidence="1">P2</strain>
    </source>
</reference>
<evidence type="ECO:0000313" key="2">
    <source>
        <dbReference type="Proteomes" id="UP000886501"/>
    </source>
</evidence>
<proteinExistence type="predicted"/>
<organism evidence="1 2">
    <name type="scientific">Thelephora ganbajun</name>
    <name type="common">Ganba fungus</name>
    <dbReference type="NCBI Taxonomy" id="370292"/>
    <lineage>
        <taxon>Eukaryota</taxon>
        <taxon>Fungi</taxon>
        <taxon>Dikarya</taxon>
        <taxon>Basidiomycota</taxon>
        <taxon>Agaricomycotina</taxon>
        <taxon>Agaricomycetes</taxon>
        <taxon>Thelephorales</taxon>
        <taxon>Thelephoraceae</taxon>
        <taxon>Thelephora</taxon>
    </lineage>
</organism>
<protein>
    <submittedName>
        <fullName evidence="1">Cytochrome P450</fullName>
    </submittedName>
</protein>
<reference evidence="1" key="1">
    <citation type="submission" date="2019-10" db="EMBL/GenBank/DDBJ databases">
        <authorList>
            <consortium name="DOE Joint Genome Institute"/>
            <person name="Kuo A."/>
            <person name="Miyauchi S."/>
            <person name="Kiss E."/>
            <person name="Drula E."/>
            <person name="Kohler A."/>
            <person name="Sanchez-Garcia M."/>
            <person name="Andreopoulos B."/>
            <person name="Barry K.W."/>
            <person name="Bonito G."/>
            <person name="Buee M."/>
            <person name="Carver A."/>
            <person name="Chen C."/>
            <person name="Cichocki N."/>
            <person name="Clum A."/>
            <person name="Culley D."/>
            <person name="Crous P.W."/>
            <person name="Fauchery L."/>
            <person name="Girlanda M."/>
            <person name="Hayes R."/>
            <person name="Keri Z."/>
            <person name="Labutti K."/>
            <person name="Lipzen A."/>
            <person name="Lombard V."/>
            <person name="Magnuson J."/>
            <person name="Maillard F."/>
            <person name="Morin E."/>
            <person name="Murat C."/>
            <person name="Nolan M."/>
            <person name="Ohm R."/>
            <person name="Pangilinan J."/>
            <person name="Pereira M."/>
            <person name="Perotto S."/>
            <person name="Peter M."/>
            <person name="Riley R."/>
            <person name="Sitrit Y."/>
            <person name="Stielow B."/>
            <person name="Szollosi G."/>
            <person name="Zifcakova L."/>
            <person name="Stursova M."/>
            <person name="Spatafora J.W."/>
            <person name="Tedersoo L."/>
            <person name="Vaario L.-M."/>
            <person name="Yamada A."/>
            <person name="Yan M."/>
            <person name="Wang P."/>
            <person name="Xu J."/>
            <person name="Bruns T."/>
            <person name="Baldrian P."/>
            <person name="Vilgalys R."/>
            <person name="Henrissat B."/>
            <person name="Grigoriev I.V."/>
            <person name="Hibbett D."/>
            <person name="Nagy L.G."/>
            <person name="Martin F.M."/>
        </authorList>
    </citation>
    <scope>NUCLEOTIDE SEQUENCE</scope>
    <source>
        <strain evidence="1">P2</strain>
    </source>
</reference>
<sequence>MPVPPGISLLATTISRASLFPATLAILDHFVLRPYGIHDLPTWVTVATCLLSPLTAFSVQLLSGDLINYVKAKRAGAVLPPHNPTWVPGAVHRVLGGLKAEETAYLGNIPIRGILDDLILKLGHTFNLRSLFTDRIFTTEPEYIKLILATDFDHYEKGTVMRKMLDPLLGDGVFNSDGAMWRFHRGMARPFFSKDRISHFEMFDRHATDAIKQVKERVKQGYAVDVQDVASRFTLDSATEFLFGMDIRSLSAGLNYPPSAPVQSSKNHPANKFADAFLTAQSVVFKRSRLNEAWKLVEFWEDKVIEPMAVIGKVLDPIVQNALRKKGEKKVGATGDNPEEETLLSHLVNLTDDPKLIRDETFNIMIAGRDTTASTLTFMLYMLSQKPQVLKRLRREILDHVGSSARPTHEDLRDMKYLRATINETLRLFSPVPFNFRHATQDVIWPATRGGQPFFIPAGTRCIYSVFAMHRRTDLWGPDALEFDPDRFLDERMKKYLIPNPFIFLPFNAGPRICLGQQFAYNEISFMIIRLLQAFEDITWDPEASPQSLPPPEWAKSDNLRKKEEKVWLRSHLTMYAKNGYWVKFKEAEH</sequence>
<dbReference type="EMBL" id="MU118090">
    <property type="protein sequence ID" value="KAF9645454.1"/>
    <property type="molecule type" value="Genomic_DNA"/>
</dbReference>
<dbReference type="Proteomes" id="UP000886501">
    <property type="component" value="Unassembled WGS sequence"/>
</dbReference>
<name>A0ACB6Z7I0_THEGA</name>
<comment type="caution">
    <text evidence="1">The sequence shown here is derived from an EMBL/GenBank/DDBJ whole genome shotgun (WGS) entry which is preliminary data.</text>
</comment>
<evidence type="ECO:0000313" key="1">
    <source>
        <dbReference type="EMBL" id="KAF9645454.1"/>
    </source>
</evidence>